<gene>
    <name evidence="1" type="ORF">GALL_450870</name>
</gene>
<accession>A0A1J5PR58</accession>
<proteinExistence type="predicted"/>
<comment type="caution">
    <text evidence="1">The sequence shown here is derived from an EMBL/GenBank/DDBJ whole genome shotgun (WGS) entry which is preliminary data.</text>
</comment>
<organism evidence="1">
    <name type="scientific">mine drainage metagenome</name>
    <dbReference type="NCBI Taxonomy" id="410659"/>
    <lineage>
        <taxon>unclassified sequences</taxon>
        <taxon>metagenomes</taxon>
        <taxon>ecological metagenomes</taxon>
    </lineage>
</organism>
<sequence>MGQSLPADLEDFYRERIARVGDFLAIAPIWNDRVGWRPVAVEATRLLHAQAVPIFSDGCGSLFGVDLASGDDAPAVYFFDHEDEFEHPRWAAGSSIGAFLLLLADGDRAQREGWAPKWELKIDPDLDRCPRAPAIWNAG</sequence>
<dbReference type="InterPro" id="IPR037883">
    <property type="entry name" value="Knr4/Smi1-like_sf"/>
</dbReference>
<name>A0A1J5PR58_9ZZZZ</name>
<reference evidence="1" key="1">
    <citation type="submission" date="2016-10" db="EMBL/GenBank/DDBJ databases">
        <title>Sequence of Gallionella enrichment culture.</title>
        <authorList>
            <person name="Poehlein A."/>
            <person name="Muehling M."/>
            <person name="Daniel R."/>
        </authorList>
    </citation>
    <scope>NUCLEOTIDE SEQUENCE</scope>
</reference>
<evidence type="ECO:0000313" key="1">
    <source>
        <dbReference type="EMBL" id="OIQ73280.1"/>
    </source>
</evidence>
<protein>
    <submittedName>
        <fullName evidence="1">SMI1 / KNR4 family protein</fullName>
    </submittedName>
</protein>
<dbReference type="SUPFAM" id="SSF160631">
    <property type="entry name" value="SMI1/KNR4-like"/>
    <property type="match status" value="1"/>
</dbReference>
<dbReference type="EMBL" id="MLJW01002928">
    <property type="protein sequence ID" value="OIQ73280.1"/>
    <property type="molecule type" value="Genomic_DNA"/>
</dbReference>
<dbReference type="AlphaFoldDB" id="A0A1J5PR58"/>